<dbReference type="GeneID" id="67041837"/>
<name>A0AAP5KCI0_9ENTE</name>
<feature type="transmembrane region" description="Helical" evidence="1">
    <location>
        <begin position="53"/>
        <end position="70"/>
    </location>
</feature>
<dbReference type="EMBL" id="JARPXL010000017">
    <property type="protein sequence ID" value="MDT2545708.1"/>
    <property type="molecule type" value="Genomic_DNA"/>
</dbReference>
<sequence length="135" mass="15239">MKIEEKYAIKKRFLIVYFSLLFIGLLLTVGRWLSVPMPAFVLINAEIHSHISNLSLSMIFYLAIGHTWLLSGIKFRWITLLGLVILLGNLICETLLGFINTADIIDAVYGAIGTSIGLVYLFITYKFGLVELKEK</sequence>
<keyword evidence="1" id="KW-0812">Transmembrane</keyword>
<evidence type="ECO:0000313" key="2">
    <source>
        <dbReference type="EMBL" id="MDT2545708.1"/>
    </source>
</evidence>
<dbReference type="RefSeq" id="WP_070509677.1">
    <property type="nucleotide sequence ID" value="NZ_CP072889.1"/>
</dbReference>
<dbReference type="AlphaFoldDB" id="A0AAP5KCI0"/>
<evidence type="ECO:0000313" key="3">
    <source>
        <dbReference type="Proteomes" id="UP001254770"/>
    </source>
</evidence>
<keyword evidence="1" id="KW-0472">Membrane</keyword>
<organism evidence="2 3">
    <name type="scientific">Enterococcus raffinosus</name>
    <dbReference type="NCBI Taxonomy" id="71452"/>
    <lineage>
        <taxon>Bacteria</taxon>
        <taxon>Bacillati</taxon>
        <taxon>Bacillota</taxon>
        <taxon>Bacilli</taxon>
        <taxon>Lactobacillales</taxon>
        <taxon>Enterococcaceae</taxon>
        <taxon>Enterococcus</taxon>
    </lineage>
</organism>
<evidence type="ECO:0000256" key="1">
    <source>
        <dbReference type="SAM" id="Phobius"/>
    </source>
</evidence>
<proteinExistence type="predicted"/>
<dbReference type="Proteomes" id="UP001254770">
    <property type="component" value="Unassembled WGS sequence"/>
</dbReference>
<protein>
    <submittedName>
        <fullName evidence="2">Uncharacterized protein</fullName>
    </submittedName>
</protein>
<feature type="transmembrane region" description="Helical" evidence="1">
    <location>
        <begin position="12"/>
        <end position="33"/>
    </location>
</feature>
<comment type="caution">
    <text evidence="2">The sequence shown here is derived from an EMBL/GenBank/DDBJ whole genome shotgun (WGS) entry which is preliminary data.</text>
</comment>
<feature type="transmembrane region" description="Helical" evidence="1">
    <location>
        <begin position="104"/>
        <end position="125"/>
    </location>
</feature>
<keyword evidence="1" id="KW-1133">Transmembrane helix</keyword>
<reference evidence="2" key="1">
    <citation type="submission" date="2023-03" db="EMBL/GenBank/DDBJ databases">
        <authorList>
            <person name="Shen W."/>
            <person name="Cai J."/>
        </authorList>
    </citation>
    <scope>NUCLEOTIDE SEQUENCE</scope>
    <source>
        <strain evidence="2">Y15</strain>
    </source>
</reference>
<feature type="transmembrane region" description="Helical" evidence="1">
    <location>
        <begin position="77"/>
        <end position="98"/>
    </location>
</feature>
<accession>A0AAP5KCI0</accession>
<gene>
    <name evidence="2" type="ORF">P7D69_15265</name>
</gene>